<accession>A0A8H3HJR0</accession>
<evidence type="ECO:0000256" key="1">
    <source>
        <dbReference type="SAM" id="Phobius"/>
    </source>
</evidence>
<protein>
    <recommendedName>
        <fullName evidence="2">DUF6535 domain-containing protein</fullName>
    </recommendedName>
</protein>
<keyword evidence="1" id="KW-0812">Transmembrane</keyword>
<evidence type="ECO:0000259" key="2">
    <source>
        <dbReference type="Pfam" id="PF20153"/>
    </source>
</evidence>
<reference evidence="3" key="1">
    <citation type="submission" date="2021-01" db="EMBL/GenBank/DDBJ databases">
        <authorList>
            <person name="Kaushik A."/>
        </authorList>
    </citation>
    <scope>NUCLEOTIDE SEQUENCE</scope>
    <source>
        <strain evidence="3">AG6-10EEA</strain>
    </source>
</reference>
<name>A0A8H3HJR0_9AGAM</name>
<dbReference type="Proteomes" id="UP000663853">
    <property type="component" value="Unassembled WGS sequence"/>
</dbReference>
<proteinExistence type="predicted"/>
<dbReference type="InterPro" id="IPR045338">
    <property type="entry name" value="DUF6535"/>
</dbReference>
<feature type="transmembrane region" description="Helical" evidence="1">
    <location>
        <begin position="40"/>
        <end position="64"/>
    </location>
</feature>
<gene>
    <name evidence="3" type="ORF">RDB_LOCUS133663</name>
</gene>
<keyword evidence="1" id="KW-0472">Membrane</keyword>
<feature type="domain" description="DUF6535" evidence="2">
    <location>
        <begin position="1"/>
        <end position="64"/>
    </location>
</feature>
<sequence length="167" mass="18918">MLAKEWCLEFMSGRTGPFGPQARRRQQRWDGIVGWRMKEVIVILPSLIHLSLLLFAIGLCVFLWDVHYRVAIPVILVTAVAAGAYFACTFLPFLYDYCPYGTVLSRLYRQSSSARSPVKRDEEAQDEVAGKALHWMIVNCETPRSVDVALQSIAAADMTMSPFMLER</sequence>
<dbReference type="AlphaFoldDB" id="A0A8H3HJR0"/>
<evidence type="ECO:0000313" key="3">
    <source>
        <dbReference type="EMBL" id="CAE6514077.1"/>
    </source>
</evidence>
<dbReference type="Pfam" id="PF20153">
    <property type="entry name" value="DUF6535"/>
    <property type="match status" value="1"/>
</dbReference>
<feature type="transmembrane region" description="Helical" evidence="1">
    <location>
        <begin position="70"/>
        <end position="95"/>
    </location>
</feature>
<keyword evidence="1" id="KW-1133">Transmembrane helix</keyword>
<dbReference type="EMBL" id="CAJMXA010003763">
    <property type="protein sequence ID" value="CAE6514077.1"/>
    <property type="molecule type" value="Genomic_DNA"/>
</dbReference>
<comment type="caution">
    <text evidence="3">The sequence shown here is derived from an EMBL/GenBank/DDBJ whole genome shotgun (WGS) entry which is preliminary data.</text>
</comment>
<evidence type="ECO:0000313" key="4">
    <source>
        <dbReference type="Proteomes" id="UP000663853"/>
    </source>
</evidence>
<organism evidence="3 4">
    <name type="scientific">Rhizoctonia solani</name>
    <dbReference type="NCBI Taxonomy" id="456999"/>
    <lineage>
        <taxon>Eukaryota</taxon>
        <taxon>Fungi</taxon>
        <taxon>Dikarya</taxon>
        <taxon>Basidiomycota</taxon>
        <taxon>Agaricomycotina</taxon>
        <taxon>Agaricomycetes</taxon>
        <taxon>Cantharellales</taxon>
        <taxon>Ceratobasidiaceae</taxon>
        <taxon>Rhizoctonia</taxon>
    </lineage>
</organism>